<dbReference type="EMBL" id="FN654396">
    <property type="protein sequence ID" value="CBY33109.1"/>
    <property type="molecule type" value="Genomic_DNA"/>
</dbReference>
<feature type="compositionally biased region" description="Basic and acidic residues" evidence="1">
    <location>
        <begin position="17"/>
        <end position="30"/>
    </location>
</feature>
<feature type="compositionally biased region" description="Low complexity" evidence="1">
    <location>
        <begin position="47"/>
        <end position="56"/>
    </location>
</feature>
<organism evidence="2">
    <name type="scientific">Oikopleura dioica</name>
    <name type="common">Tunicate</name>
    <dbReference type="NCBI Taxonomy" id="34765"/>
    <lineage>
        <taxon>Eukaryota</taxon>
        <taxon>Metazoa</taxon>
        <taxon>Chordata</taxon>
        <taxon>Tunicata</taxon>
        <taxon>Appendicularia</taxon>
        <taxon>Copelata</taxon>
        <taxon>Oikopleuridae</taxon>
        <taxon>Oikopleura</taxon>
    </lineage>
</organism>
<protein>
    <submittedName>
        <fullName evidence="2">Uncharacterized protein</fullName>
    </submittedName>
</protein>
<feature type="region of interest" description="Disordered" evidence="1">
    <location>
        <begin position="144"/>
        <end position="321"/>
    </location>
</feature>
<feature type="compositionally biased region" description="Polar residues" evidence="1">
    <location>
        <begin position="215"/>
        <end position="227"/>
    </location>
</feature>
<accession>E4YC42</accession>
<proteinExistence type="predicted"/>
<evidence type="ECO:0000313" key="2">
    <source>
        <dbReference type="EMBL" id="CBY33109.1"/>
    </source>
</evidence>
<sequence length="321" mass="35697">MSDDSDSDALSNVPHRHSCDNPVEHRRPAHESSTVSPRFQRKVNKISSSSGRSSSSLHLDVDDTRLRKSSSGNSLNSSQPPQLTSLGRIRPESADKARRNISAPQLQLIEDCANLTKNQPHHQPMLDLNDLKNISQNQKFVSSAEIGNVGHRGISRIPSDPSNRPKSGLSGRHSLDHYSNLPTSPRSAGPMGNSENKFTFGLSPRPKHKIEHCRQGTSFDTASQYSSDQDDTRSECSDSPYYHVSSYHMPSQQRRKHSRPHDQSAPNFDALHNSSILLKGPGRTSIQTRHGAPEVQQVRTRPGSNLRLDISKTIKKFQQNQ</sequence>
<name>E4YC42_OIKDI</name>
<feature type="compositionally biased region" description="Low complexity" evidence="1">
    <location>
        <begin position="69"/>
        <end position="78"/>
    </location>
</feature>
<dbReference type="Proteomes" id="UP000011014">
    <property type="component" value="Unassembled WGS sequence"/>
</dbReference>
<dbReference type="AlphaFoldDB" id="E4YC42"/>
<gene>
    <name evidence="2" type="ORF">GSOID_T00021003001</name>
</gene>
<evidence type="ECO:0000256" key="1">
    <source>
        <dbReference type="SAM" id="MobiDB-lite"/>
    </source>
</evidence>
<reference evidence="2" key="1">
    <citation type="journal article" date="2010" name="Science">
        <title>Plasticity of animal genome architecture unmasked by rapid evolution of a pelagic tunicate.</title>
        <authorList>
            <person name="Denoeud F."/>
            <person name="Henriet S."/>
            <person name="Mungpakdee S."/>
            <person name="Aury J.M."/>
            <person name="Da Silva C."/>
            <person name="Brinkmann H."/>
            <person name="Mikhaleva J."/>
            <person name="Olsen L.C."/>
            <person name="Jubin C."/>
            <person name="Canestro C."/>
            <person name="Bouquet J.M."/>
            <person name="Danks G."/>
            <person name="Poulain J."/>
            <person name="Campsteijn C."/>
            <person name="Adamski M."/>
            <person name="Cross I."/>
            <person name="Yadetie F."/>
            <person name="Muffato M."/>
            <person name="Louis A."/>
            <person name="Butcher S."/>
            <person name="Tsagkogeorga G."/>
            <person name="Konrad A."/>
            <person name="Singh S."/>
            <person name="Jensen M.F."/>
            <person name="Cong E.H."/>
            <person name="Eikeseth-Otteraa H."/>
            <person name="Noel B."/>
            <person name="Anthouard V."/>
            <person name="Porcel B.M."/>
            <person name="Kachouri-Lafond R."/>
            <person name="Nishino A."/>
            <person name="Ugolini M."/>
            <person name="Chourrout P."/>
            <person name="Nishida H."/>
            <person name="Aasland R."/>
            <person name="Huzurbazar S."/>
            <person name="Westhof E."/>
            <person name="Delsuc F."/>
            <person name="Lehrach H."/>
            <person name="Reinhardt R."/>
            <person name="Weissenbach J."/>
            <person name="Roy S.W."/>
            <person name="Artiguenave F."/>
            <person name="Postlethwait J.H."/>
            <person name="Manak J.R."/>
            <person name="Thompson E.M."/>
            <person name="Jaillon O."/>
            <person name="Du Pasquier L."/>
            <person name="Boudinot P."/>
            <person name="Liberles D.A."/>
            <person name="Volff J.N."/>
            <person name="Philippe H."/>
            <person name="Lenhard B."/>
            <person name="Roest Crollius H."/>
            <person name="Wincker P."/>
            <person name="Chourrout D."/>
        </authorList>
    </citation>
    <scope>NUCLEOTIDE SEQUENCE [LARGE SCALE GENOMIC DNA]</scope>
</reference>
<feature type="region of interest" description="Disordered" evidence="1">
    <location>
        <begin position="1"/>
        <end position="97"/>
    </location>
</feature>